<evidence type="ECO:0000313" key="2">
    <source>
        <dbReference type="Proteomes" id="UP000446768"/>
    </source>
</evidence>
<name>A0A7X2IT86_9BURK</name>
<dbReference type="InterPro" id="IPR023393">
    <property type="entry name" value="START-like_dom_sf"/>
</dbReference>
<comment type="caution">
    <text evidence="1">The sequence shown here is derived from an EMBL/GenBank/DDBJ whole genome shotgun (WGS) entry which is preliminary data.</text>
</comment>
<reference evidence="1 2" key="1">
    <citation type="submission" date="2019-11" db="EMBL/GenBank/DDBJ databases">
        <title>Novel species isolated from a subtropical stream in China.</title>
        <authorList>
            <person name="Lu H."/>
        </authorList>
    </citation>
    <scope>NUCLEOTIDE SEQUENCE [LARGE SCALE GENOMIC DNA]</scope>
    <source>
        <strain evidence="1 2">FT92W</strain>
    </source>
</reference>
<organism evidence="1 2">
    <name type="scientific">Pseudoduganella rivuli</name>
    <dbReference type="NCBI Taxonomy" id="2666085"/>
    <lineage>
        <taxon>Bacteria</taxon>
        <taxon>Pseudomonadati</taxon>
        <taxon>Pseudomonadota</taxon>
        <taxon>Betaproteobacteria</taxon>
        <taxon>Burkholderiales</taxon>
        <taxon>Oxalobacteraceae</taxon>
        <taxon>Telluria group</taxon>
        <taxon>Pseudoduganella</taxon>
    </lineage>
</organism>
<dbReference type="Gene3D" id="3.30.530.20">
    <property type="match status" value="1"/>
</dbReference>
<gene>
    <name evidence="1" type="ORF">GJ700_28510</name>
</gene>
<proteinExistence type="predicted"/>
<accession>A0A7X2IT86</accession>
<protein>
    <submittedName>
        <fullName evidence="1">SRPBCC family protein</fullName>
    </submittedName>
</protein>
<dbReference type="RefSeq" id="WP_154380429.1">
    <property type="nucleotide sequence ID" value="NZ_WKJJ01000022.1"/>
</dbReference>
<evidence type="ECO:0000313" key="1">
    <source>
        <dbReference type="EMBL" id="MRV75666.1"/>
    </source>
</evidence>
<sequence length="162" mass="17823">MLQKTAQLTAAPDTLVRNPCTPVLSGSTELPVAARQAWAVVGDFSGFSKFITGLERTEMTGEGIRSVRKKFFADGNVVLEQLNSHDDARMVMTWSLLYTTFNIGNLWAAMRVEELGASRCKVTWDIVGEPWTGGPEAQPAFNAFVAGFLEMAMSNLRTVFQQ</sequence>
<keyword evidence="2" id="KW-1185">Reference proteome</keyword>
<dbReference type="AlphaFoldDB" id="A0A7X2IT86"/>
<dbReference type="PANTHER" id="PTHR39332">
    <property type="entry name" value="BLL4707 PROTEIN"/>
    <property type="match status" value="1"/>
</dbReference>
<dbReference type="PANTHER" id="PTHR39332:SF7">
    <property type="entry name" value="SRPBCC FAMILY PROTEIN"/>
    <property type="match status" value="1"/>
</dbReference>
<dbReference type="InterPro" id="IPR019587">
    <property type="entry name" value="Polyketide_cyclase/dehydratase"/>
</dbReference>
<dbReference type="SUPFAM" id="SSF55961">
    <property type="entry name" value="Bet v1-like"/>
    <property type="match status" value="1"/>
</dbReference>
<dbReference type="Proteomes" id="UP000446768">
    <property type="component" value="Unassembled WGS sequence"/>
</dbReference>
<dbReference type="CDD" id="cd07821">
    <property type="entry name" value="PYR_PYL_RCAR_like"/>
    <property type="match status" value="1"/>
</dbReference>
<dbReference type="EMBL" id="WKJJ01000022">
    <property type="protein sequence ID" value="MRV75666.1"/>
    <property type="molecule type" value="Genomic_DNA"/>
</dbReference>
<dbReference type="Pfam" id="PF10604">
    <property type="entry name" value="Polyketide_cyc2"/>
    <property type="match status" value="1"/>
</dbReference>